<dbReference type="STRING" id="1182541.W9YLL1"/>
<evidence type="ECO:0000313" key="3">
    <source>
        <dbReference type="Proteomes" id="UP000019484"/>
    </source>
</evidence>
<name>W9YLL1_9EURO</name>
<accession>W9YLL1</accession>
<dbReference type="RefSeq" id="XP_007722759.1">
    <property type="nucleotide sequence ID" value="XM_007724569.1"/>
</dbReference>
<organism evidence="2 3">
    <name type="scientific">Capronia coronata CBS 617.96</name>
    <dbReference type="NCBI Taxonomy" id="1182541"/>
    <lineage>
        <taxon>Eukaryota</taxon>
        <taxon>Fungi</taxon>
        <taxon>Dikarya</taxon>
        <taxon>Ascomycota</taxon>
        <taxon>Pezizomycotina</taxon>
        <taxon>Eurotiomycetes</taxon>
        <taxon>Chaetothyriomycetidae</taxon>
        <taxon>Chaetothyriales</taxon>
        <taxon>Herpotrichiellaceae</taxon>
        <taxon>Capronia</taxon>
    </lineage>
</organism>
<gene>
    <name evidence="2" type="ORF">A1O1_03668</name>
</gene>
<dbReference type="GeneID" id="19158558"/>
<evidence type="ECO:0000313" key="2">
    <source>
        <dbReference type="EMBL" id="EXJ90565.1"/>
    </source>
</evidence>
<dbReference type="SUPFAM" id="SSF54928">
    <property type="entry name" value="RNA-binding domain, RBD"/>
    <property type="match status" value="1"/>
</dbReference>
<reference evidence="2 3" key="1">
    <citation type="submission" date="2013-03" db="EMBL/GenBank/DDBJ databases">
        <title>The Genome Sequence of Capronia coronata CBS 617.96.</title>
        <authorList>
            <consortium name="The Broad Institute Genomics Platform"/>
            <person name="Cuomo C."/>
            <person name="de Hoog S."/>
            <person name="Gorbushina A."/>
            <person name="Walker B."/>
            <person name="Young S.K."/>
            <person name="Zeng Q."/>
            <person name="Gargeya S."/>
            <person name="Fitzgerald M."/>
            <person name="Haas B."/>
            <person name="Abouelleil A."/>
            <person name="Allen A.W."/>
            <person name="Alvarado L."/>
            <person name="Arachchi H.M."/>
            <person name="Berlin A.M."/>
            <person name="Chapman S.B."/>
            <person name="Gainer-Dewar J."/>
            <person name="Goldberg J."/>
            <person name="Griggs A."/>
            <person name="Gujja S."/>
            <person name="Hansen M."/>
            <person name="Howarth C."/>
            <person name="Imamovic A."/>
            <person name="Ireland A."/>
            <person name="Larimer J."/>
            <person name="McCowan C."/>
            <person name="Murphy C."/>
            <person name="Pearson M."/>
            <person name="Poon T.W."/>
            <person name="Priest M."/>
            <person name="Roberts A."/>
            <person name="Saif S."/>
            <person name="Shea T."/>
            <person name="Sisk P."/>
            <person name="Sykes S."/>
            <person name="Wortman J."/>
            <person name="Nusbaum C."/>
            <person name="Birren B."/>
        </authorList>
    </citation>
    <scope>NUCLEOTIDE SEQUENCE [LARGE SCALE GENOMIC DNA]</scope>
    <source>
        <strain evidence="2 3">CBS 617.96</strain>
    </source>
</reference>
<proteinExistence type="predicted"/>
<feature type="region of interest" description="Disordered" evidence="1">
    <location>
        <begin position="1"/>
        <end position="24"/>
    </location>
</feature>
<dbReference type="eggNOG" id="KOG0118">
    <property type="taxonomic scope" value="Eukaryota"/>
</dbReference>
<protein>
    <recommendedName>
        <fullName evidence="4">RRM domain-containing protein</fullName>
    </recommendedName>
</protein>
<dbReference type="OrthoDB" id="2935572at2759"/>
<keyword evidence="3" id="KW-1185">Reference proteome</keyword>
<dbReference type="HOGENOM" id="CLU_1115633_0_0_1"/>
<evidence type="ECO:0008006" key="4">
    <source>
        <dbReference type="Google" id="ProtNLM"/>
    </source>
</evidence>
<dbReference type="EMBL" id="AMWN01000003">
    <property type="protein sequence ID" value="EXJ90565.1"/>
    <property type="molecule type" value="Genomic_DNA"/>
</dbReference>
<comment type="caution">
    <text evidence="2">The sequence shown here is derived from an EMBL/GenBank/DDBJ whole genome shotgun (WGS) entry which is preliminary data.</text>
</comment>
<dbReference type="AlphaFoldDB" id="W9YLL1"/>
<dbReference type="InterPro" id="IPR035979">
    <property type="entry name" value="RBD_domain_sf"/>
</dbReference>
<sequence>MGRFEASCTAAKEPPQEPPVKRSRLWDWLQKSTEAVGDGREVLSPAAENAATVEGPVAADTDFMDNEETGEALEDGFGEEEAPATGAEESRSLKLGGLAPSTTLLDITRVVRGGIILQMFVRPWNGTAHVSFVEPVAAKKFFEHAKMTGLSIKNRSATVEWELQQAYLNNDLAFRIDKFGATRNLVIRSVRPEMTAEAIKLDLEHIFNLWIVDITFKDGDAYLSLNRTILALTARNCMRSRRRYRKMTI</sequence>
<dbReference type="GO" id="GO:0003676">
    <property type="term" value="F:nucleic acid binding"/>
    <property type="evidence" value="ECO:0007669"/>
    <property type="project" value="InterPro"/>
</dbReference>
<evidence type="ECO:0000256" key="1">
    <source>
        <dbReference type="SAM" id="MobiDB-lite"/>
    </source>
</evidence>
<dbReference type="Proteomes" id="UP000019484">
    <property type="component" value="Unassembled WGS sequence"/>
</dbReference>